<dbReference type="GO" id="GO:0016627">
    <property type="term" value="F:oxidoreductase activity, acting on the CH-CH group of donors"/>
    <property type="evidence" value="ECO:0007669"/>
    <property type="project" value="InterPro"/>
</dbReference>
<dbReference type="Gene3D" id="1.10.3140.10">
    <property type="entry name" value="4-hydroxybutyryl-coa dehydratase, domain 1"/>
    <property type="match status" value="1"/>
</dbReference>
<organism evidence="6">
    <name type="scientific">marine metagenome</name>
    <dbReference type="NCBI Taxonomy" id="408172"/>
    <lineage>
        <taxon>unclassified sequences</taxon>
        <taxon>metagenomes</taxon>
        <taxon>ecological metagenomes</taxon>
    </lineage>
</organism>
<evidence type="ECO:0000256" key="3">
    <source>
        <dbReference type="ARBA" id="ARBA00023002"/>
    </source>
</evidence>
<dbReference type="Pfam" id="PF11794">
    <property type="entry name" value="HpaB_N"/>
    <property type="match status" value="1"/>
</dbReference>
<dbReference type="SUPFAM" id="SSF47203">
    <property type="entry name" value="Acyl-CoA dehydrogenase C-terminal domain-like"/>
    <property type="match status" value="1"/>
</dbReference>
<dbReference type="Gene3D" id="1.20.140.10">
    <property type="entry name" value="Butyryl-CoA Dehydrogenase, subunit A, domain 3"/>
    <property type="match status" value="1"/>
</dbReference>
<name>A0A381Q139_9ZZZZ</name>
<dbReference type="InterPro" id="IPR046373">
    <property type="entry name" value="Acyl-CoA_Oxase/DH_mid-dom_sf"/>
</dbReference>
<feature type="domain" description="HpaB/PvcC/4-BUDH C-terminal" evidence="4">
    <location>
        <begin position="302"/>
        <end position="490"/>
    </location>
</feature>
<dbReference type="PANTHER" id="PTHR36117:SF3">
    <property type="entry name" value="4-HYDROXYPHENYLACETATE 3-MONOOXYGENASE-RELATED"/>
    <property type="match status" value="1"/>
</dbReference>
<proteinExistence type="predicted"/>
<dbReference type="SUPFAM" id="SSF56645">
    <property type="entry name" value="Acyl-CoA dehydrogenase NM domain-like"/>
    <property type="match status" value="1"/>
</dbReference>
<feature type="domain" description="HpaB/PvcC/4-BUDH N-terminal" evidence="5">
    <location>
        <begin position="26"/>
        <end position="286"/>
    </location>
</feature>
<gene>
    <name evidence="6" type="ORF">METZ01_LOCUS25462</name>
</gene>
<evidence type="ECO:0000256" key="1">
    <source>
        <dbReference type="ARBA" id="ARBA00022630"/>
    </source>
</evidence>
<evidence type="ECO:0008006" key="7">
    <source>
        <dbReference type="Google" id="ProtNLM"/>
    </source>
</evidence>
<keyword evidence="1" id="KW-0285">Flavoprotein</keyword>
<evidence type="ECO:0000313" key="6">
    <source>
        <dbReference type="EMBL" id="SUZ72608.1"/>
    </source>
</evidence>
<dbReference type="Gene3D" id="2.40.110.10">
    <property type="entry name" value="Butyryl-CoA Dehydrogenase, subunit A, domain 2"/>
    <property type="match status" value="1"/>
</dbReference>
<dbReference type="InterPro" id="IPR024674">
    <property type="entry name" value="HpaB/PvcC/4-BUDH_N"/>
</dbReference>
<evidence type="ECO:0000259" key="4">
    <source>
        <dbReference type="Pfam" id="PF03241"/>
    </source>
</evidence>
<keyword evidence="3" id="KW-0560">Oxidoreductase</keyword>
<dbReference type="InterPro" id="IPR004925">
    <property type="entry name" value="HpaB/PvcC/4-BUDH"/>
</dbReference>
<keyword evidence="2" id="KW-0274">FAD</keyword>
<dbReference type="PIRSF" id="PIRSF000331">
    <property type="entry name" value="HpaA_HpaB"/>
    <property type="match status" value="1"/>
</dbReference>
<dbReference type="AlphaFoldDB" id="A0A381Q139"/>
<dbReference type="InterPro" id="IPR009100">
    <property type="entry name" value="AcylCoA_DH/oxidase_NM_dom_sf"/>
</dbReference>
<dbReference type="Pfam" id="PF03241">
    <property type="entry name" value="HpaB"/>
    <property type="match status" value="1"/>
</dbReference>
<evidence type="ECO:0000259" key="5">
    <source>
        <dbReference type="Pfam" id="PF11794"/>
    </source>
</evidence>
<accession>A0A381Q139</accession>
<sequence>MSETTAGIDRTVKPYQASEGEGALDGRRYLESLRDGREVWYRGQRIEDVTTHPVFSTMAKNVARIYDMQHAPETSEIMTYEQKNGRRASYSYYLPTAPEDLLLRRANTEIWVREVFGMCGRLPDFCASMVVGYYDIHDQLAELNPDLARNTRTYLDYARNHDLCLSHGLHDPTMDKSLRPSEDPDRCLRVVKERDDGIVVRGARFNTFGIFSNEILVSPTYQFNEDEEDFAIWFTIPCNAPGLKQVAREAFSGRNPLDHPVSAGFDEIDSLAIFDDVFVPWERIFLYREPLAANRLFRGNVMSWASYAGSVLTQMRMEILVAVAYLLATTSGVDQRPNVAGILGEMCTYLELCRTNLRAGEIDCVRSQGGLYRPKPSPERRALVTMVSERFVELVEHIGTSSLIFLPTAEDWDVPELKKHLDIYMRGKGTSPIDRHKLCKLAWDLTGDSYGSRQQLYERLHSGDPNMVVANAYRRSDLSNGIDLVAKFLDLERPVTGSKKG</sequence>
<dbReference type="InterPro" id="IPR036250">
    <property type="entry name" value="AcylCo_DH-like_C"/>
</dbReference>
<dbReference type="InterPro" id="IPR024719">
    <property type="entry name" value="HpaB/PvcC/4-BUDH_C"/>
</dbReference>
<dbReference type="PANTHER" id="PTHR36117">
    <property type="entry name" value="4-HYDROXYPHENYLACETATE 3-MONOOXYGENASE-RELATED"/>
    <property type="match status" value="1"/>
</dbReference>
<dbReference type="EMBL" id="UINC01001151">
    <property type="protein sequence ID" value="SUZ72608.1"/>
    <property type="molecule type" value="Genomic_DNA"/>
</dbReference>
<evidence type="ECO:0000256" key="2">
    <source>
        <dbReference type="ARBA" id="ARBA00022827"/>
    </source>
</evidence>
<reference evidence="6" key="1">
    <citation type="submission" date="2018-05" db="EMBL/GenBank/DDBJ databases">
        <authorList>
            <person name="Lanie J.A."/>
            <person name="Ng W.-L."/>
            <person name="Kazmierczak K.M."/>
            <person name="Andrzejewski T.M."/>
            <person name="Davidsen T.M."/>
            <person name="Wayne K.J."/>
            <person name="Tettelin H."/>
            <person name="Glass J.I."/>
            <person name="Rusch D."/>
            <person name="Podicherti R."/>
            <person name="Tsui H.-C.T."/>
            <person name="Winkler M.E."/>
        </authorList>
    </citation>
    <scope>NUCLEOTIDE SEQUENCE</scope>
</reference>
<protein>
    <recommendedName>
        <fullName evidence="7">HpaB/PvcC/4-BUDH N-terminal domain-containing protein</fullName>
    </recommendedName>
</protein>